<dbReference type="eggNOG" id="ENOG502QQU5">
    <property type="taxonomic scope" value="Eukaryota"/>
</dbReference>
<evidence type="ECO:0000256" key="7">
    <source>
        <dbReference type="ARBA" id="ARBA00023128"/>
    </source>
</evidence>
<evidence type="ECO:0000256" key="9">
    <source>
        <dbReference type="ARBA" id="ARBA00025191"/>
    </source>
</evidence>
<evidence type="ECO:0000256" key="3">
    <source>
        <dbReference type="ARBA" id="ARBA00022692"/>
    </source>
</evidence>
<dbReference type="Proteomes" id="UP000000709">
    <property type="component" value="Unassembled WGS sequence"/>
</dbReference>
<evidence type="ECO:0000313" key="10">
    <source>
        <dbReference type="EMBL" id="EGW33699.1"/>
    </source>
</evidence>
<keyword evidence="4" id="KW-0999">Mitochondrion inner membrane</keyword>
<comment type="function">
    <text evidence="9">Involved in the organization of the mitochondrial membranes and the global structure of the mitochondria. Also required for mitochondrial distribution and mobility as well as for the maintenance of mitochondrial DNA nucleoids structures.</text>
</comment>
<keyword evidence="6" id="KW-1133">Transmembrane helix</keyword>
<evidence type="ECO:0000256" key="2">
    <source>
        <dbReference type="ARBA" id="ARBA00005687"/>
    </source>
</evidence>
<dbReference type="Pfam" id="PF08118">
    <property type="entry name" value="MDM31_MDM32"/>
    <property type="match status" value="1"/>
</dbReference>
<dbReference type="HOGENOM" id="CLU_016236_2_0_1"/>
<gene>
    <name evidence="10" type="ORF">SPAPADRAFT_59066</name>
</gene>
<dbReference type="GO" id="GO:0007005">
    <property type="term" value="P:mitochondrion organization"/>
    <property type="evidence" value="ECO:0007669"/>
    <property type="project" value="InterPro"/>
</dbReference>
<keyword evidence="7" id="KW-0496">Mitochondrion</keyword>
<keyword evidence="5" id="KW-0809">Transit peptide</keyword>
<dbReference type="KEGG" id="spaa:SPAPADRAFT_59066"/>
<name>G3AII4_SPAPN</name>
<evidence type="ECO:0000256" key="4">
    <source>
        <dbReference type="ARBA" id="ARBA00022792"/>
    </source>
</evidence>
<comment type="similarity">
    <text evidence="2">Belongs to the MDM31/MDM32 family.</text>
</comment>
<dbReference type="EMBL" id="GL996500">
    <property type="protein sequence ID" value="EGW33699.1"/>
    <property type="molecule type" value="Genomic_DNA"/>
</dbReference>
<dbReference type="PANTHER" id="PTHR31068:SF0">
    <property type="entry name" value="MITOCHONDRIAL DISTRIBUTION AND MORPHOLOGY PROTEIN 31"/>
    <property type="match status" value="1"/>
</dbReference>
<dbReference type="GeneID" id="18872751"/>
<dbReference type="RefSeq" id="XP_007373283.1">
    <property type="nucleotide sequence ID" value="XM_007373221.1"/>
</dbReference>
<evidence type="ECO:0000256" key="8">
    <source>
        <dbReference type="ARBA" id="ARBA00023136"/>
    </source>
</evidence>
<comment type="subcellular location">
    <subcellularLocation>
        <location evidence="1">Mitochondrion inner membrane</location>
    </subcellularLocation>
</comment>
<keyword evidence="3" id="KW-0812">Transmembrane</keyword>
<reference evidence="10 11" key="1">
    <citation type="journal article" date="2011" name="Proc. Natl. Acad. Sci. U.S.A.">
        <title>Comparative genomics of xylose-fermenting fungi for enhanced biofuel production.</title>
        <authorList>
            <person name="Wohlbach D.J."/>
            <person name="Kuo A."/>
            <person name="Sato T.K."/>
            <person name="Potts K.M."/>
            <person name="Salamov A.A."/>
            <person name="LaButti K.M."/>
            <person name="Sun H."/>
            <person name="Clum A."/>
            <person name="Pangilinan J.L."/>
            <person name="Lindquist E.A."/>
            <person name="Lucas S."/>
            <person name="Lapidus A."/>
            <person name="Jin M."/>
            <person name="Gunawan C."/>
            <person name="Balan V."/>
            <person name="Dale B.E."/>
            <person name="Jeffries T.W."/>
            <person name="Zinkel R."/>
            <person name="Barry K.W."/>
            <person name="Grigoriev I.V."/>
            <person name="Gasch A.P."/>
        </authorList>
    </citation>
    <scope>NUCLEOTIDE SEQUENCE [LARGE SCALE GENOMIC DNA]</scope>
    <source>
        <strain evidence="11">NRRL Y-27907 / 11-Y1</strain>
    </source>
</reference>
<proteinExistence type="inferred from homology"/>
<evidence type="ECO:0000256" key="6">
    <source>
        <dbReference type="ARBA" id="ARBA00022989"/>
    </source>
</evidence>
<dbReference type="PANTHER" id="PTHR31068">
    <property type="entry name" value="MITOCHONDRIAL DISTRIBUTION AND MORPHOLOGY PROTEIN 31"/>
    <property type="match status" value="1"/>
</dbReference>
<protein>
    <submittedName>
        <fullName evidence="10">Uncharacterized protein</fullName>
    </submittedName>
</protein>
<sequence>MEIFGLNGKVYRKSEEEQANPPPPHESLNLSYKNHDLHYQYDLMEEEEVRTPSLLDSNYQLEHVLIHDSYLEIYDESEVPLCINIFNCELPQLRGDKVLIDFFNANNASGTINNSMFTIHKRQRDEVTEDRIVRFKLDAIDLGEISKNNPQSKFNWLVNGKAQVIADIKLPNLQETEEYTKLASIISRFINDFSITSTVEPDDSSLLKDAISAIYHTFNKPEQTQLSTSPYVLINVKVKLTDLKASVPKYLPTSNSNTPFISLTDLRSLINYINTNPQPISVNTQVIEKITGLYNTNNISSTKIFDFIIGDIYEELNKLVKLDEQRIISEKSSMWSHSIASQLLLLGLGVIV</sequence>
<evidence type="ECO:0000256" key="5">
    <source>
        <dbReference type="ARBA" id="ARBA00022946"/>
    </source>
</evidence>
<evidence type="ECO:0000256" key="1">
    <source>
        <dbReference type="ARBA" id="ARBA00004273"/>
    </source>
</evidence>
<accession>G3AII4</accession>
<dbReference type="GO" id="GO:0000001">
    <property type="term" value="P:mitochondrion inheritance"/>
    <property type="evidence" value="ECO:0007669"/>
    <property type="project" value="InterPro"/>
</dbReference>
<dbReference type="InterPro" id="IPR012571">
    <property type="entry name" value="Mdm31/Mdm32"/>
</dbReference>
<keyword evidence="8" id="KW-0472">Membrane</keyword>
<dbReference type="GO" id="GO:0005743">
    <property type="term" value="C:mitochondrial inner membrane"/>
    <property type="evidence" value="ECO:0007669"/>
    <property type="project" value="UniProtKB-SubCell"/>
</dbReference>
<dbReference type="InParanoid" id="G3AII4"/>
<dbReference type="OrthoDB" id="17678at2759"/>
<organism evidence="11">
    <name type="scientific">Spathaspora passalidarum (strain NRRL Y-27907 / 11-Y1)</name>
    <dbReference type="NCBI Taxonomy" id="619300"/>
    <lineage>
        <taxon>Eukaryota</taxon>
        <taxon>Fungi</taxon>
        <taxon>Dikarya</taxon>
        <taxon>Ascomycota</taxon>
        <taxon>Saccharomycotina</taxon>
        <taxon>Pichiomycetes</taxon>
        <taxon>Debaryomycetaceae</taxon>
        <taxon>Spathaspora</taxon>
    </lineage>
</organism>
<evidence type="ECO:0000313" key="11">
    <source>
        <dbReference type="Proteomes" id="UP000000709"/>
    </source>
</evidence>
<keyword evidence="11" id="KW-1185">Reference proteome</keyword>
<dbReference type="AlphaFoldDB" id="G3AII4"/>